<dbReference type="OMA" id="FEVTIYY"/>
<dbReference type="Gene3D" id="1.10.1450.10">
    <property type="entry name" value="Tetraspanin"/>
    <property type="match status" value="1"/>
</dbReference>
<evidence type="ECO:0000313" key="10">
    <source>
        <dbReference type="EMBL" id="ELU18289.1"/>
    </source>
</evidence>
<dbReference type="STRING" id="283909.R7VI56"/>
<dbReference type="PANTHER" id="PTHR12546:SF60">
    <property type="entry name" value="MISFIRE, ISOFORM F"/>
    <property type="match status" value="1"/>
</dbReference>
<feature type="domain" description="C2" evidence="9">
    <location>
        <begin position="247"/>
        <end position="367"/>
    </location>
</feature>
<dbReference type="InterPro" id="IPR018499">
    <property type="entry name" value="Tetraspanin/Peripherin"/>
</dbReference>
<keyword evidence="6 8" id="KW-0472">Membrane</keyword>
<dbReference type="FunFam" id="2.60.40.150:FF:000034">
    <property type="entry name" value="otoferlin isoform X2"/>
    <property type="match status" value="1"/>
</dbReference>
<reference evidence="11" key="3">
    <citation type="submission" date="2015-06" db="UniProtKB">
        <authorList>
            <consortium name="EnsemblMetazoa"/>
        </authorList>
    </citation>
    <scope>IDENTIFICATION</scope>
</reference>
<evidence type="ECO:0000256" key="3">
    <source>
        <dbReference type="ARBA" id="ARBA00022692"/>
    </source>
</evidence>
<evidence type="ECO:0000256" key="2">
    <source>
        <dbReference type="ARBA" id="ARBA00004167"/>
    </source>
</evidence>
<dbReference type="GO" id="GO:0007009">
    <property type="term" value="P:plasma membrane organization"/>
    <property type="evidence" value="ECO:0007669"/>
    <property type="project" value="TreeGrafter"/>
</dbReference>
<keyword evidence="4" id="KW-0677">Repeat</keyword>
<feature type="transmembrane region" description="Helical" evidence="8">
    <location>
        <begin position="66"/>
        <end position="84"/>
    </location>
</feature>
<dbReference type="Pfam" id="PF08150">
    <property type="entry name" value="FerB"/>
    <property type="match status" value="1"/>
</dbReference>
<dbReference type="HOGENOM" id="CLU_253603_0_0_1"/>
<dbReference type="SMART" id="SM01202">
    <property type="entry name" value="FerI"/>
    <property type="match status" value="1"/>
</dbReference>
<dbReference type="InterPro" id="IPR037721">
    <property type="entry name" value="Ferlin"/>
</dbReference>
<evidence type="ECO:0000256" key="7">
    <source>
        <dbReference type="SAM" id="MobiDB-lite"/>
    </source>
</evidence>
<dbReference type="InterPro" id="IPR008952">
    <property type="entry name" value="Tetraspanin_EC2_sf"/>
</dbReference>
<dbReference type="SMART" id="SM01201">
    <property type="entry name" value="FerB"/>
    <property type="match status" value="1"/>
</dbReference>
<dbReference type="InterPro" id="IPR012561">
    <property type="entry name" value="Ferlin_B-domain"/>
</dbReference>
<feature type="domain" description="C2" evidence="9">
    <location>
        <begin position="405"/>
        <end position="539"/>
    </location>
</feature>
<sequence length="1412" mass="159787">MAKGRGKGGILLGCVVCIAKLFGGLVAFIALIGLGLSIWMLLDLLLTNDELVSLATMALKDDTLRSAYYIFIASVILAQMLGGVSGMSKKKKDDDEDDGPSCASIFGVLFSLALIAGHVSSGVMAVVYRNDRVPNLDSGMKSLLYNDTYMNTTGSEAAPEYTKLGQYYNFLQTKFECCGVSLNNGEDYVDAKFETRYGIKFPYSCCKLRSRKDTDWRNVTRDDVDDWGKCESGDRNHLYQYACHRTMREFLLVKADFLVGYNFTLVSVTIIEARQLAGLNMDPVVCVQVGDQKKYTSVKESTNCPYYNEYFVFDFHMPPAMLFDKIITLTVLQSRTFIRSHKILGRFKLDTGTVYSQQDHQFYHKWAMLTDPDDINSGPKGYMKCDIAVVGKGDNIKAPPKTDRDEDDIEANLLLPDGVPAERQKARFVVKIYKAEGLPKMNTGLIANVKKALTGETKDLVDPYVSVSFAGHRGKTTVKKGCYEPTWNEQVIFTEMFPPLCRRIKIQLRDSDSVNDDVIGTHFIDLAKISNEGEQGFLPTFGPSYINLYGSTRNYSILEEHSHLNEGLGEGVSYRGRLLVGLKTELLDNQDMGPSMVEVESCLPVPDNATGRMEEFFLFGTILDANMVDKRLGEKPVKFELSVGNYGNTMDGRNESVRKKPDSDEEEEEEEDEEGNEEGDKDGSHAPQWHSTTDPIKPLTRDGFYYFLPFDDEKPCLWVRGAFEDHRRRMYNTNMMEKIAEKVEDGLGDVQEMIRQERPFPERRLRGVLDELGTNCSRYVTLTQGKGFGSSCKTRLDKERMRLCQREIDQIGTMARTIKATVKKNNIKEKMKSAAALQSRLRNICSAPQHTIPDIFVWLIHNNRRIAYQRVSARDIMYSVVDEERGKDCGRVQTLFLRLPGKKGTGPSGWAIQGKLNMYLWMGISKHKKELLKGMPPGYEDTPLVRRALRIVGTPPPSIKYTDRLVFQLRAHMYQARSLIGSDASGLSDPFARIVFGDQSLTTQVIDETLSPTWDEMLIFNEVIIWGTIEQIKKEPPTIVIEIFDQDRVGKAEFIGRALARPVVKESSERYERPSFPPQLEWFDVCRGPDHAGELLAAFELLQYPFDERELKQALVTPPYARKRMLAPPGDSSGQLDLPPMEMPEAKERDRGPIMPVPKGIRPTLSKHRIEILFWGMRELRRLQFTAVDKPRIDIECAGHVLSSSVIQHAKKNPNFTIPVKYFDVELPDNELYCPPICIRCVDCRNFGRDVLVGTHVINNIHKFMYVPTTKTAREAMKKFLGDKRGDETDEPKPMLLQIPAPAPMPGTPQPVVKTPVSIRADDIAITMDETQPLITKHDPVVTINMGGEKKEHKSTEHKKKKRKAGHADEDEEEELDVENLDWWSKYHASMDTMIRAPVVAPLDILKKSSFW</sequence>
<evidence type="ECO:0000256" key="8">
    <source>
        <dbReference type="SAM" id="Phobius"/>
    </source>
</evidence>
<dbReference type="GO" id="GO:0016020">
    <property type="term" value="C:membrane"/>
    <property type="evidence" value="ECO:0007669"/>
    <property type="project" value="UniProtKB-SubCell"/>
</dbReference>
<dbReference type="Gene3D" id="2.60.40.150">
    <property type="entry name" value="C2 domain"/>
    <property type="match status" value="3"/>
</dbReference>
<dbReference type="InterPro" id="IPR037720">
    <property type="entry name" value="C2B_Ferlin"/>
</dbReference>
<feature type="transmembrane region" description="Helical" evidence="8">
    <location>
        <begin position="105"/>
        <end position="128"/>
    </location>
</feature>
<accession>R7VI56</accession>
<dbReference type="CDD" id="cd04017">
    <property type="entry name" value="C2D_Ferlin"/>
    <property type="match status" value="1"/>
</dbReference>
<keyword evidence="3 8" id="KW-0812">Transmembrane</keyword>
<dbReference type="InterPro" id="IPR035892">
    <property type="entry name" value="C2_domain_sf"/>
</dbReference>
<feature type="compositionally biased region" description="Acidic residues" evidence="7">
    <location>
        <begin position="663"/>
        <end position="680"/>
    </location>
</feature>
<keyword evidence="12" id="KW-1185">Reference proteome</keyword>
<name>R7VI56_CAPTE</name>
<dbReference type="EnsemblMetazoa" id="CapteT185771">
    <property type="protein sequence ID" value="CapteP185771"/>
    <property type="gene ID" value="CapteG185771"/>
</dbReference>
<dbReference type="EMBL" id="AMQN01003838">
    <property type="status" value="NOT_ANNOTATED_CDS"/>
    <property type="molecule type" value="Genomic_DNA"/>
</dbReference>
<dbReference type="InterPro" id="IPR012968">
    <property type="entry name" value="FerIin_dom"/>
</dbReference>
<organism evidence="10">
    <name type="scientific">Capitella teleta</name>
    <name type="common">Polychaete worm</name>
    <dbReference type="NCBI Taxonomy" id="283909"/>
    <lineage>
        <taxon>Eukaryota</taxon>
        <taxon>Metazoa</taxon>
        <taxon>Spiralia</taxon>
        <taxon>Lophotrochozoa</taxon>
        <taxon>Annelida</taxon>
        <taxon>Polychaeta</taxon>
        <taxon>Sedentaria</taxon>
        <taxon>Scolecida</taxon>
        <taxon>Capitellidae</taxon>
        <taxon>Capitella</taxon>
    </lineage>
</organism>
<dbReference type="OrthoDB" id="10059618at2759"/>
<comment type="subcellular location">
    <subcellularLocation>
        <location evidence="1">Membrane</location>
        <topology evidence="1">Multi-pass membrane protein</topology>
    </subcellularLocation>
    <subcellularLocation>
        <location evidence="2">Membrane</location>
        <topology evidence="2">Single-pass membrane protein</topology>
    </subcellularLocation>
</comment>
<evidence type="ECO:0000256" key="6">
    <source>
        <dbReference type="ARBA" id="ARBA00023136"/>
    </source>
</evidence>
<evidence type="ECO:0000256" key="5">
    <source>
        <dbReference type="ARBA" id="ARBA00022989"/>
    </source>
</evidence>
<dbReference type="InterPro" id="IPR037722">
    <property type="entry name" value="C2C_Ferlin"/>
</dbReference>
<dbReference type="SMART" id="SM00239">
    <property type="entry name" value="C2"/>
    <property type="match status" value="3"/>
</dbReference>
<gene>
    <name evidence="10" type="ORF">CAPTEDRAFT_185771</name>
</gene>
<feature type="transmembrane region" description="Helical" evidence="8">
    <location>
        <begin position="21"/>
        <end position="46"/>
    </location>
</feature>
<proteinExistence type="predicted"/>
<reference evidence="10 12" key="2">
    <citation type="journal article" date="2013" name="Nature">
        <title>Insights into bilaterian evolution from three spiralian genomes.</title>
        <authorList>
            <person name="Simakov O."/>
            <person name="Marletaz F."/>
            <person name="Cho S.J."/>
            <person name="Edsinger-Gonzales E."/>
            <person name="Havlak P."/>
            <person name="Hellsten U."/>
            <person name="Kuo D.H."/>
            <person name="Larsson T."/>
            <person name="Lv J."/>
            <person name="Arendt D."/>
            <person name="Savage R."/>
            <person name="Osoegawa K."/>
            <person name="de Jong P."/>
            <person name="Grimwood J."/>
            <person name="Chapman J.A."/>
            <person name="Shapiro H."/>
            <person name="Aerts A."/>
            <person name="Otillar R.P."/>
            <person name="Terry A.Y."/>
            <person name="Boore J.L."/>
            <person name="Grigoriev I.V."/>
            <person name="Lindberg D.R."/>
            <person name="Seaver E.C."/>
            <person name="Weisblat D.A."/>
            <person name="Putnam N.H."/>
            <person name="Rokhsar D.S."/>
        </authorList>
    </citation>
    <scope>NUCLEOTIDE SEQUENCE</scope>
    <source>
        <strain evidence="10 12">I ESC-2004</strain>
    </source>
</reference>
<feature type="region of interest" description="Disordered" evidence="7">
    <location>
        <begin position="1346"/>
        <end position="1376"/>
    </location>
</feature>
<evidence type="ECO:0000256" key="4">
    <source>
        <dbReference type="ARBA" id="ARBA00022737"/>
    </source>
</evidence>
<protein>
    <recommendedName>
        <fullName evidence="9">C2 domain-containing protein</fullName>
    </recommendedName>
</protein>
<feature type="domain" description="C2" evidence="9">
    <location>
        <begin position="951"/>
        <end position="1083"/>
    </location>
</feature>
<feature type="compositionally biased region" description="Basic and acidic residues" evidence="7">
    <location>
        <begin position="652"/>
        <end position="662"/>
    </location>
</feature>
<dbReference type="CDD" id="cd04011">
    <property type="entry name" value="C2B_Ferlin"/>
    <property type="match status" value="1"/>
</dbReference>
<evidence type="ECO:0000259" key="9">
    <source>
        <dbReference type="PROSITE" id="PS50004"/>
    </source>
</evidence>
<keyword evidence="5 8" id="KW-1133">Transmembrane helix</keyword>
<dbReference type="Pfam" id="PF08151">
    <property type="entry name" value="FerI"/>
    <property type="match status" value="1"/>
</dbReference>
<dbReference type="EMBL" id="KB292015">
    <property type="protein sequence ID" value="ELU18289.1"/>
    <property type="molecule type" value="Genomic_DNA"/>
</dbReference>
<dbReference type="Proteomes" id="UP000014760">
    <property type="component" value="Unassembled WGS sequence"/>
</dbReference>
<dbReference type="InterPro" id="IPR000008">
    <property type="entry name" value="C2_dom"/>
</dbReference>
<dbReference type="PANTHER" id="PTHR12546">
    <property type="entry name" value="FER-1-LIKE"/>
    <property type="match status" value="1"/>
</dbReference>
<evidence type="ECO:0000313" key="12">
    <source>
        <dbReference type="Proteomes" id="UP000014760"/>
    </source>
</evidence>
<dbReference type="InterPro" id="IPR037723">
    <property type="entry name" value="C2D_Ferlin"/>
</dbReference>
<dbReference type="Pfam" id="PF00168">
    <property type="entry name" value="C2"/>
    <property type="match status" value="2"/>
</dbReference>
<reference evidence="12" key="1">
    <citation type="submission" date="2012-12" db="EMBL/GenBank/DDBJ databases">
        <authorList>
            <person name="Hellsten U."/>
            <person name="Grimwood J."/>
            <person name="Chapman J.A."/>
            <person name="Shapiro H."/>
            <person name="Aerts A."/>
            <person name="Otillar R.P."/>
            <person name="Terry A.Y."/>
            <person name="Boore J.L."/>
            <person name="Simakov O."/>
            <person name="Marletaz F."/>
            <person name="Cho S.-J."/>
            <person name="Edsinger-Gonzales E."/>
            <person name="Havlak P."/>
            <person name="Kuo D.-H."/>
            <person name="Larsson T."/>
            <person name="Lv J."/>
            <person name="Arendt D."/>
            <person name="Savage R."/>
            <person name="Osoegawa K."/>
            <person name="de Jong P."/>
            <person name="Lindberg D.R."/>
            <person name="Seaver E.C."/>
            <person name="Weisblat D.A."/>
            <person name="Putnam N.H."/>
            <person name="Grigoriev I.V."/>
            <person name="Rokhsar D.S."/>
        </authorList>
    </citation>
    <scope>NUCLEOTIDE SEQUENCE</scope>
    <source>
        <strain evidence="12">I ESC-2004</strain>
    </source>
</reference>
<dbReference type="Pfam" id="PF00335">
    <property type="entry name" value="Tetraspanin"/>
    <property type="match status" value="1"/>
</dbReference>
<feature type="region of interest" description="Disordered" evidence="7">
    <location>
        <begin position="643"/>
        <end position="695"/>
    </location>
</feature>
<dbReference type="SUPFAM" id="SSF49562">
    <property type="entry name" value="C2 domain (Calcium/lipid-binding domain, CaLB)"/>
    <property type="match status" value="4"/>
</dbReference>
<dbReference type="FunFam" id="2.60.40.150:FF:000138">
    <property type="entry name" value="Fer-1-like family member 6"/>
    <property type="match status" value="1"/>
</dbReference>
<dbReference type="FunCoup" id="R7VI56">
    <property type="interactions" value="33"/>
</dbReference>
<evidence type="ECO:0000256" key="1">
    <source>
        <dbReference type="ARBA" id="ARBA00004141"/>
    </source>
</evidence>
<evidence type="ECO:0000313" key="11">
    <source>
        <dbReference type="EnsemblMetazoa" id="CapteP185771"/>
    </source>
</evidence>
<dbReference type="PROSITE" id="PS50004">
    <property type="entry name" value="C2"/>
    <property type="match status" value="3"/>
</dbReference>
<dbReference type="CDD" id="cd04018">
    <property type="entry name" value="C2C_Ferlin"/>
    <property type="match status" value="1"/>
</dbReference>
<feature type="compositionally biased region" description="Basic residues" evidence="7">
    <location>
        <begin position="1356"/>
        <end position="1365"/>
    </location>
</feature>